<dbReference type="Gene3D" id="6.10.250.3370">
    <property type="match status" value="1"/>
</dbReference>
<protein>
    <submittedName>
        <fullName evidence="5">L-2,3-diaminopropanoate--citrate ligase SbnE</fullName>
    </submittedName>
</protein>
<organism evidence="5 6">
    <name type="scientific">Xylanibacillus composti</name>
    <dbReference type="NCBI Taxonomy" id="1572762"/>
    <lineage>
        <taxon>Bacteria</taxon>
        <taxon>Bacillati</taxon>
        <taxon>Bacillota</taxon>
        <taxon>Bacilli</taxon>
        <taxon>Bacillales</taxon>
        <taxon>Paenibacillaceae</taxon>
        <taxon>Xylanibacillus</taxon>
    </lineage>
</organism>
<accession>A0A8J4H351</accession>
<evidence type="ECO:0000256" key="2">
    <source>
        <dbReference type="ARBA" id="ARBA00007832"/>
    </source>
</evidence>
<dbReference type="InterPro" id="IPR007310">
    <property type="entry name" value="Aerobactin_biosyn_IucA/IucC_N"/>
</dbReference>
<gene>
    <name evidence="5" type="primary">sbnE</name>
    <name evidence="5" type="ORF">XYCOK13_06620</name>
</gene>
<dbReference type="RefSeq" id="WP_213410484.1">
    <property type="nucleotide sequence ID" value="NZ_BOVK01000007.1"/>
</dbReference>
<evidence type="ECO:0000259" key="3">
    <source>
        <dbReference type="Pfam" id="PF04183"/>
    </source>
</evidence>
<evidence type="ECO:0000313" key="6">
    <source>
        <dbReference type="Proteomes" id="UP000677918"/>
    </source>
</evidence>
<feature type="domain" description="Aerobactin siderophore biosynthesis IucA/IucC N-terminal" evidence="3">
    <location>
        <begin position="155"/>
        <end position="380"/>
    </location>
</feature>
<dbReference type="GO" id="GO:0016881">
    <property type="term" value="F:acid-amino acid ligase activity"/>
    <property type="evidence" value="ECO:0007669"/>
    <property type="project" value="UniProtKB-ARBA"/>
</dbReference>
<evidence type="ECO:0000256" key="1">
    <source>
        <dbReference type="ARBA" id="ARBA00004924"/>
    </source>
</evidence>
<dbReference type="Pfam" id="PF04183">
    <property type="entry name" value="IucA_IucC"/>
    <property type="match status" value="1"/>
</dbReference>
<comment type="caution">
    <text evidence="5">The sequence shown here is derived from an EMBL/GenBank/DDBJ whole genome shotgun (WGS) entry which is preliminary data.</text>
</comment>
<proteinExistence type="inferred from homology"/>
<dbReference type="Proteomes" id="UP000677918">
    <property type="component" value="Unassembled WGS sequence"/>
</dbReference>
<dbReference type="EMBL" id="BOVK01000007">
    <property type="protein sequence ID" value="GIQ67838.1"/>
    <property type="molecule type" value="Genomic_DNA"/>
</dbReference>
<dbReference type="InterPro" id="IPR037455">
    <property type="entry name" value="LucA/IucC-like"/>
</dbReference>
<name>A0A8J4H351_9BACL</name>
<sequence>MRIRLEQEDLQASDRIWAGALERAEQEAAARILNCYLLESGRAKEAIDRRTKQLKLALSFREIRLTGELEHVSDMGHHAYRFPLFEEEASGFRRAVTCRKAAELILRELCAAHAAPDAEARRLRLLDQVDNSIAHTAEFLAHAQRSMQLQELPLAAAEQALRCGHPLHPTPKSAEGFDEAALQAYAPELGASFRLHYWAVRKDELAEDWLPGREASIPPDALESASLILGETTESYALLPVHPWQSNYLQVNHGELRAMIGERRVVPLGEAGPLVYPTSSVRTVWSPNQGCFLKLPLHVRITNFIRVNTREQVARTMDAARICAAVRDELETGPAQLLLEYGCRSVRRDSLFAELAVVFRESPPMLLEQGSRWFPAASLMEREPGSGEPLLWRHVFSSAPAGMHDWIARYAQVFLVPILDVFARLGISLEAHVQNSLIRLDPEGMPAACLIRDLEGISIDRRRAAELGWIGELVPADSPVLYGREAAFERLLYYAVTNHMGHVIATVSRHAGLEEQALWRRVRHVLVEAAEIRRDAAPFQTVVASLLEREVLPAKANLTSQFFERGESPSYVTVPNLLWERGTLT</sequence>
<dbReference type="PANTHER" id="PTHR34384">
    <property type="entry name" value="L-2,3-DIAMINOPROPANOATE--CITRATE LIGASE"/>
    <property type="match status" value="1"/>
</dbReference>
<dbReference type="InterPro" id="IPR022770">
    <property type="entry name" value="IucA/IucC-like_C"/>
</dbReference>
<feature type="domain" description="Aerobactin siderophore biosynthesis IucA/IucC-like C-terminal" evidence="4">
    <location>
        <begin position="405"/>
        <end position="568"/>
    </location>
</feature>
<keyword evidence="6" id="KW-1185">Reference proteome</keyword>
<evidence type="ECO:0000313" key="5">
    <source>
        <dbReference type="EMBL" id="GIQ67838.1"/>
    </source>
</evidence>
<comment type="pathway">
    <text evidence="1">Siderophore biosynthesis.</text>
</comment>
<dbReference type="Gene3D" id="1.10.510.40">
    <property type="match status" value="1"/>
</dbReference>
<evidence type="ECO:0000259" key="4">
    <source>
        <dbReference type="Pfam" id="PF06276"/>
    </source>
</evidence>
<comment type="similarity">
    <text evidence="2">Belongs to the IucA/IucC family.</text>
</comment>
<dbReference type="PANTHER" id="PTHR34384:SF5">
    <property type="entry name" value="L-2,3-DIAMINOPROPANOATE--CITRATE LIGASE"/>
    <property type="match status" value="1"/>
</dbReference>
<keyword evidence="5" id="KW-0436">Ligase</keyword>
<dbReference type="Pfam" id="PF06276">
    <property type="entry name" value="FhuF"/>
    <property type="match status" value="1"/>
</dbReference>
<dbReference type="GO" id="GO:0019290">
    <property type="term" value="P:siderophore biosynthetic process"/>
    <property type="evidence" value="ECO:0007669"/>
    <property type="project" value="InterPro"/>
</dbReference>
<dbReference type="AlphaFoldDB" id="A0A8J4H351"/>
<reference evidence="5" key="1">
    <citation type="submission" date="2021-04" db="EMBL/GenBank/DDBJ databases">
        <title>Draft genome sequence of Xylanibacillus composti strain K13.</title>
        <authorList>
            <person name="Uke A."/>
            <person name="Chhe C."/>
            <person name="Baramee S."/>
            <person name="Kosugi A."/>
        </authorList>
    </citation>
    <scope>NUCLEOTIDE SEQUENCE</scope>
    <source>
        <strain evidence="5">K13</strain>
    </source>
</reference>